<dbReference type="EMBL" id="JAAAMG010000013">
    <property type="protein sequence ID" value="NDW05897.1"/>
    <property type="molecule type" value="Genomic_DNA"/>
</dbReference>
<evidence type="ECO:0000256" key="6">
    <source>
        <dbReference type="ARBA" id="ARBA00034078"/>
    </source>
</evidence>
<dbReference type="InterPro" id="IPR001055">
    <property type="entry name" value="Adrenodoxin-like"/>
</dbReference>
<comment type="similarity">
    <text evidence="1">Belongs to the adrenodoxin/putidaredoxin family.</text>
</comment>
<dbReference type="SUPFAM" id="SSF54292">
    <property type="entry name" value="2Fe-2S ferredoxin-like"/>
    <property type="match status" value="1"/>
</dbReference>
<sequence>MPTITFVEADGTERTVVAAEGTSLMQAGVANDISGIVGECGGSRMCATCHVVLDLADLPRLPPISEGEEEMLEFGTSERFEGSRLGCQIPVTDALDGLKVRVPG</sequence>
<proteinExistence type="inferred from homology"/>
<dbReference type="PROSITE" id="PS00814">
    <property type="entry name" value="ADX"/>
    <property type="match status" value="1"/>
</dbReference>
<dbReference type="Proteomes" id="UP000469011">
    <property type="component" value="Unassembled WGS sequence"/>
</dbReference>
<dbReference type="GO" id="GO:0051537">
    <property type="term" value="F:2 iron, 2 sulfur cluster binding"/>
    <property type="evidence" value="ECO:0007669"/>
    <property type="project" value="UniProtKB-KW"/>
</dbReference>
<reference evidence="8 9" key="1">
    <citation type="submission" date="2020-01" db="EMBL/GenBank/DDBJ databases">
        <title>Jiella pacifica sp. nov.</title>
        <authorList>
            <person name="Xue Z."/>
            <person name="Zhu S."/>
            <person name="Chen J."/>
            <person name="Yang J."/>
        </authorList>
    </citation>
    <scope>NUCLEOTIDE SEQUENCE [LARGE SCALE GENOMIC DNA]</scope>
    <source>
        <strain evidence="8 9">40Bstr34</strain>
    </source>
</reference>
<dbReference type="RefSeq" id="WP_163464262.1">
    <property type="nucleotide sequence ID" value="NZ_JAAAMG010000013.1"/>
</dbReference>
<dbReference type="CDD" id="cd00207">
    <property type="entry name" value="fer2"/>
    <property type="match status" value="1"/>
</dbReference>
<keyword evidence="9" id="KW-1185">Reference proteome</keyword>
<accession>A0A6N9T3E2</accession>
<dbReference type="Pfam" id="PF00111">
    <property type="entry name" value="Fer2"/>
    <property type="match status" value="1"/>
</dbReference>
<dbReference type="AlphaFoldDB" id="A0A6N9T3E2"/>
<comment type="caution">
    <text evidence="8">The sequence shown here is derived from an EMBL/GenBank/DDBJ whole genome shotgun (WGS) entry which is preliminary data.</text>
</comment>
<evidence type="ECO:0000313" key="8">
    <source>
        <dbReference type="EMBL" id="NDW05897.1"/>
    </source>
</evidence>
<comment type="cofactor">
    <cofactor evidence="6">
        <name>[2Fe-2S] cluster</name>
        <dbReference type="ChEBI" id="CHEBI:190135"/>
    </cofactor>
</comment>
<protein>
    <submittedName>
        <fullName evidence="8">2Fe-2S iron-sulfur cluster binding domain-containing protein</fullName>
    </submittedName>
</protein>
<keyword evidence="2" id="KW-0001">2Fe-2S</keyword>
<dbReference type="InterPro" id="IPR036010">
    <property type="entry name" value="2Fe-2S_ferredoxin-like_sf"/>
</dbReference>
<evidence type="ECO:0000313" key="9">
    <source>
        <dbReference type="Proteomes" id="UP000469011"/>
    </source>
</evidence>
<dbReference type="PANTHER" id="PTHR23426">
    <property type="entry name" value="FERREDOXIN/ADRENODOXIN"/>
    <property type="match status" value="1"/>
</dbReference>
<dbReference type="PANTHER" id="PTHR23426:SF65">
    <property type="entry name" value="FERREDOXIN-2, MITOCHONDRIAL"/>
    <property type="match status" value="1"/>
</dbReference>
<dbReference type="PROSITE" id="PS51085">
    <property type="entry name" value="2FE2S_FER_2"/>
    <property type="match status" value="1"/>
</dbReference>
<evidence type="ECO:0000256" key="4">
    <source>
        <dbReference type="ARBA" id="ARBA00023004"/>
    </source>
</evidence>
<organism evidence="8 9">
    <name type="scientific">Jiella pacifica</name>
    <dbReference type="NCBI Taxonomy" id="2696469"/>
    <lineage>
        <taxon>Bacteria</taxon>
        <taxon>Pseudomonadati</taxon>
        <taxon>Pseudomonadota</taxon>
        <taxon>Alphaproteobacteria</taxon>
        <taxon>Hyphomicrobiales</taxon>
        <taxon>Aurantimonadaceae</taxon>
        <taxon>Jiella</taxon>
    </lineage>
</organism>
<name>A0A6N9T3E2_9HYPH</name>
<dbReference type="GO" id="GO:0140647">
    <property type="term" value="P:P450-containing electron transport chain"/>
    <property type="evidence" value="ECO:0007669"/>
    <property type="project" value="InterPro"/>
</dbReference>
<dbReference type="PRINTS" id="PR00355">
    <property type="entry name" value="ADRENODOXIN"/>
</dbReference>
<gene>
    <name evidence="8" type="ORF">GTK09_15870</name>
</gene>
<dbReference type="InterPro" id="IPR001041">
    <property type="entry name" value="2Fe-2S_ferredoxin-type"/>
</dbReference>
<evidence type="ECO:0000256" key="3">
    <source>
        <dbReference type="ARBA" id="ARBA00022723"/>
    </source>
</evidence>
<evidence type="ECO:0000256" key="5">
    <source>
        <dbReference type="ARBA" id="ARBA00023014"/>
    </source>
</evidence>
<dbReference type="GO" id="GO:0046872">
    <property type="term" value="F:metal ion binding"/>
    <property type="evidence" value="ECO:0007669"/>
    <property type="project" value="UniProtKB-KW"/>
</dbReference>
<evidence type="ECO:0000259" key="7">
    <source>
        <dbReference type="PROSITE" id="PS51085"/>
    </source>
</evidence>
<keyword evidence="5" id="KW-0411">Iron-sulfur</keyword>
<dbReference type="Gene3D" id="3.10.20.30">
    <property type="match status" value="1"/>
</dbReference>
<dbReference type="InterPro" id="IPR012675">
    <property type="entry name" value="Beta-grasp_dom_sf"/>
</dbReference>
<evidence type="ECO:0000256" key="1">
    <source>
        <dbReference type="ARBA" id="ARBA00010914"/>
    </source>
</evidence>
<feature type="domain" description="2Fe-2S ferredoxin-type" evidence="7">
    <location>
        <begin position="2"/>
        <end position="104"/>
    </location>
</feature>
<keyword evidence="4" id="KW-0408">Iron</keyword>
<dbReference type="InterPro" id="IPR018298">
    <property type="entry name" value="Adrenodoxin_Fe-S_BS"/>
</dbReference>
<dbReference type="GO" id="GO:0009055">
    <property type="term" value="F:electron transfer activity"/>
    <property type="evidence" value="ECO:0007669"/>
    <property type="project" value="TreeGrafter"/>
</dbReference>
<keyword evidence="3" id="KW-0479">Metal-binding</keyword>
<evidence type="ECO:0000256" key="2">
    <source>
        <dbReference type="ARBA" id="ARBA00022714"/>
    </source>
</evidence>
<dbReference type="GO" id="GO:0005829">
    <property type="term" value="C:cytosol"/>
    <property type="evidence" value="ECO:0007669"/>
    <property type="project" value="TreeGrafter"/>
</dbReference>